<dbReference type="RefSeq" id="WP_259486116.1">
    <property type="nucleotide sequence ID" value="NZ_JANTEZ010000003.1"/>
</dbReference>
<keyword evidence="4" id="KW-1185">Reference proteome</keyword>
<dbReference type="InterPro" id="IPR011856">
    <property type="entry name" value="tRNA_endonuc-like_dom_sf"/>
</dbReference>
<comment type="caution">
    <text evidence="3">The sequence shown here is derived from an EMBL/GenBank/DDBJ whole genome shotgun (WGS) entry which is preliminary data.</text>
</comment>
<feature type="region of interest" description="Disordered" evidence="1">
    <location>
        <begin position="264"/>
        <end position="284"/>
    </location>
</feature>
<reference evidence="3" key="1">
    <citation type="submission" date="2022-08" db="EMBL/GenBank/DDBJ databases">
        <authorList>
            <person name="Deng Y."/>
            <person name="Han X.-F."/>
            <person name="Zhang Y.-Q."/>
        </authorList>
    </citation>
    <scope>NUCLEOTIDE SEQUENCE</scope>
    <source>
        <strain evidence="3">CPCC 205716</strain>
    </source>
</reference>
<dbReference type="GO" id="GO:0004519">
    <property type="term" value="F:endonuclease activity"/>
    <property type="evidence" value="ECO:0007669"/>
    <property type="project" value="UniProtKB-KW"/>
</dbReference>
<sequence>MPAWKEYQEEAADVFRDLGFNAETDVSVDGVRNRHDIDVLATYEHAGLDLTWLIECKQWKSRVKKVQVLSLRTVVEDVGADRGLLIAESGFQKGAIQATHKSNVVVTSLAKLRIEAAAALVQRRLMALPERLSSAQARYWAIPKSYREATGLRPESLASGYSGTIILQLLPGLIVDALAGTLPPQHPFGIPIPVKTKSSAADVAEVLLSDLERRLAQAEVGLPQEIRDLAAADQRARDEYEVSPEDALAVTMAVDLLMGRPSGYSLAQSEAPAKPITHQGENER</sequence>
<evidence type="ECO:0000313" key="3">
    <source>
        <dbReference type="EMBL" id="MCS5714591.1"/>
    </source>
</evidence>
<evidence type="ECO:0000256" key="1">
    <source>
        <dbReference type="SAM" id="MobiDB-lite"/>
    </source>
</evidence>
<name>A0ABT2GEQ3_9MICO</name>
<gene>
    <name evidence="3" type="ORF">NVV95_08500</name>
</gene>
<evidence type="ECO:0000259" key="2">
    <source>
        <dbReference type="Pfam" id="PF04471"/>
    </source>
</evidence>
<proteinExistence type="predicted"/>
<dbReference type="PANTHER" id="PTHR30015:SF7">
    <property type="entry name" value="TYPE IV METHYL-DIRECTED RESTRICTION ENZYME ECOKMRR"/>
    <property type="match status" value="1"/>
</dbReference>
<dbReference type="InterPro" id="IPR052906">
    <property type="entry name" value="Type_IV_Methyl-Rstrct_Enzyme"/>
</dbReference>
<dbReference type="EMBL" id="JANTEZ010000003">
    <property type="protein sequence ID" value="MCS5714591.1"/>
    <property type="molecule type" value="Genomic_DNA"/>
</dbReference>
<dbReference type="Pfam" id="PF04471">
    <property type="entry name" value="Mrr_cat"/>
    <property type="match status" value="1"/>
</dbReference>
<keyword evidence="3" id="KW-0255">Endonuclease</keyword>
<dbReference type="InterPro" id="IPR007560">
    <property type="entry name" value="Restrct_endonuc_IV_Mrr"/>
</dbReference>
<feature type="domain" description="Restriction endonuclease type IV Mrr" evidence="2">
    <location>
        <begin position="4"/>
        <end position="111"/>
    </location>
</feature>
<evidence type="ECO:0000313" key="4">
    <source>
        <dbReference type="Proteomes" id="UP001165580"/>
    </source>
</evidence>
<keyword evidence="3" id="KW-0540">Nuclease</keyword>
<dbReference type="Gene3D" id="3.40.1350.10">
    <property type="match status" value="1"/>
</dbReference>
<organism evidence="3 4">
    <name type="scientific">Herbiconiux gentiana</name>
    <dbReference type="NCBI Taxonomy" id="2970912"/>
    <lineage>
        <taxon>Bacteria</taxon>
        <taxon>Bacillati</taxon>
        <taxon>Actinomycetota</taxon>
        <taxon>Actinomycetes</taxon>
        <taxon>Micrococcales</taxon>
        <taxon>Microbacteriaceae</taxon>
        <taxon>Herbiconiux</taxon>
    </lineage>
</organism>
<dbReference type="PANTHER" id="PTHR30015">
    <property type="entry name" value="MRR RESTRICTION SYSTEM PROTEIN"/>
    <property type="match status" value="1"/>
</dbReference>
<dbReference type="InterPro" id="IPR011335">
    <property type="entry name" value="Restrct_endonuc-II-like"/>
</dbReference>
<dbReference type="SUPFAM" id="SSF52980">
    <property type="entry name" value="Restriction endonuclease-like"/>
    <property type="match status" value="1"/>
</dbReference>
<protein>
    <submittedName>
        <fullName evidence="3">Restriction endonuclease</fullName>
    </submittedName>
</protein>
<keyword evidence="3" id="KW-0378">Hydrolase</keyword>
<dbReference type="Proteomes" id="UP001165580">
    <property type="component" value="Unassembled WGS sequence"/>
</dbReference>
<accession>A0ABT2GEQ3</accession>